<feature type="domain" description="HTH tetR-type" evidence="5">
    <location>
        <begin position="22"/>
        <end position="82"/>
    </location>
</feature>
<reference evidence="6" key="1">
    <citation type="submission" date="2022-08" db="EMBL/GenBank/DDBJ databases">
        <authorList>
            <person name="Deng Y."/>
            <person name="Han X.-F."/>
            <person name="Zhang Y.-Q."/>
        </authorList>
    </citation>
    <scope>NUCLEOTIDE SEQUENCE</scope>
    <source>
        <strain evidence="6">CPCC 203386</strain>
    </source>
</reference>
<keyword evidence="3" id="KW-0804">Transcription</keyword>
<dbReference type="Gene3D" id="1.10.357.10">
    <property type="entry name" value="Tetracycline Repressor, domain 2"/>
    <property type="match status" value="1"/>
</dbReference>
<evidence type="ECO:0000256" key="4">
    <source>
        <dbReference type="PROSITE-ProRule" id="PRU00335"/>
    </source>
</evidence>
<dbReference type="SUPFAM" id="SSF46689">
    <property type="entry name" value="Homeodomain-like"/>
    <property type="match status" value="1"/>
</dbReference>
<evidence type="ECO:0000313" key="7">
    <source>
        <dbReference type="Proteomes" id="UP001165586"/>
    </source>
</evidence>
<dbReference type="Pfam" id="PF00440">
    <property type="entry name" value="TetR_N"/>
    <property type="match status" value="1"/>
</dbReference>
<dbReference type="InterPro" id="IPR001647">
    <property type="entry name" value="HTH_TetR"/>
</dbReference>
<dbReference type="PROSITE" id="PS50977">
    <property type="entry name" value="HTH_TETR_2"/>
    <property type="match status" value="1"/>
</dbReference>
<comment type="caution">
    <text evidence="6">The sequence shown here is derived from an EMBL/GenBank/DDBJ whole genome shotgun (WGS) entry which is preliminary data.</text>
</comment>
<dbReference type="InterPro" id="IPR050109">
    <property type="entry name" value="HTH-type_TetR-like_transc_reg"/>
</dbReference>
<protein>
    <submittedName>
        <fullName evidence="6">TetR/AcrR family transcriptional regulator</fullName>
    </submittedName>
</protein>
<evidence type="ECO:0000256" key="2">
    <source>
        <dbReference type="ARBA" id="ARBA00023125"/>
    </source>
</evidence>
<dbReference type="PANTHER" id="PTHR30055:SF234">
    <property type="entry name" value="HTH-TYPE TRANSCRIPTIONAL REGULATOR BETI"/>
    <property type="match status" value="1"/>
</dbReference>
<evidence type="ECO:0000259" key="5">
    <source>
        <dbReference type="PROSITE" id="PS50977"/>
    </source>
</evidence>
<dbReference type="Proteomes" id="UP001165586">
    <property type="component" value="Unassembled WGS sequence"/>
</dbReference>
<proteinExistence type="predicted"/>
<dbReference type="EMBL" id="JANLCJ010000009">
    <property type="protein sequence ID" value="MCS5735872.1"/>
    <property type="molecule type" value="Genomic_DNA"/>
</dbReference>
<evidence type="ECO:0000256" key="1">
    <source>
        <dbReference type="ARBA" id="ARBA00023015"/>
    </source>
</evidence>
<dbReference type="PANTHER" id="PTHR30055">
    <property type="entry name" value="HTH-TYPE TRANSCRIPTIONAL REGULATOR RUTR"/>
    <property type="match status" value="1"/>
</dbReference>
<accession>A0ABT2H7I3</accession>
<evidence type="ECO:0000256" key="3">
    <source>
        <dbReference type="ARBA" id="ARBA00023163"/>
    </source>
</evidence>
<keyword evidence="2 4" id="KW-0238">DNA-binding</keyword>
<keyword evidence="7" id="KW-1185">Reference proteome</keyword>
<evidence type="ECO:0000313" key="6">
    <source>
        <dbReference type="EMBL" id="MCS5735872.1"/>
    </source>
</evidence>
<name>A0ABT2H7I3_9MICO</name>
<feature type="DNA-binding region" description="H-T-H motif" evidence="4">
    <location>
        <begin position="45"/>
        <end position="64"/>
    </location>
</feature>
<dbReference type="InterPro" id="IPR009057">
    <property type="entry name" value="Homeodomain-like_sf"/>
</dbReference>
<sequence>MNAPDPAAKRGYRMSARATSAERTRDRIADAMLDRFAVTPYEHIRLDDVAADAGVTVQTVIRRFGGKAGLLLAVVERELGRIADARETVEGESVDTTLAALVQHYERYGDLILKTYSESPLVPGLPELAAAGRAYHVGWCRRVFADRLDPGLDDAARIRRLAQIVVICDATTWRILRDDGPLDAEECRRALHELLTPVFAPA</sequence>
<keyword evidence="1" id="KW-0805">Transcription regulation</keyword>
<organism evidence="6 7">
    <name type="scientific">Herbiconiux daphne</name>
    <dbReference type="NCBI Taxonomy" id="2970914"/>
    <lineage>
        <taxon>Bacteria</taxon>
        <taxon>Bacillati</taxon>
        <taxon>Actinomycetota</taxon>
        <taxon>Actinomycetes</taxon>
        <taxon>Micrococcales</taxon>
        <taxon>Microbacteriaceae</taxon>
        <taxon>Herbiconiux</taxon>
    </lineage>
</organism>
<dbReference type="RefSeq" id="WP_259541109.1">
    <property type="nucleotide sequence ID" value="NZ_JANLCJ010000009.1"/>
</dbReference>
<gene>
    <name evidence="6" type="ORF">N1032_19195</name>
</gene>